<feature type="non-terminal residue" evidence="1">
    <location>
        <position position="1"/>
    </location>
</feature>
<organism evidence="1 2">
    <name type="scientific">Listeria marthii FSL S4-120</name>
    <dbReference type="NCBI Taxonomy" id="702457"/>
    <lineage>
        <taxon>Bacteria</taxon>
        <taxon>Bacillati</taxon>
        <taxon>Bacillota</taxon>
        <taxon>Bacilli</taxon>
        <taxon>Bacillales</taxon>
        <taxon>Listeriaceae</taxon>
        <taxon>Listeria</taxon>
    </lineage>
</organism>
<gene>
    <name evidence="1" type="ORF">NT05LM_0256</name>
</gene>
<evidence type="ECO:0000313" key="2">
    <source>
        <dbReference type="Proteomes" id="UP000003412"/>
    </source>
</evidence>
<accession>A0ABP2K1V4</accession>
<dbReference type="EMBL" id="ADXF01000138">
    <property type="protein sequence ID" value="EFR89082.1"/>
    <property type="molecule type" value="Genomic_DNA"/>
</dbReference>
<proteinExistence type="predicted"/>
<protein>
    <submittedName>
        <fullName evidence="1">Uncharacterized protein</fullName>
    </submittedName>
</protein>
<keyword evidence="2" id="KW-1185">Reference proteome</keyword>
<dbReference type="Proteomes" id="UP000003412">
    <property type="component" value="Chromosome"/>
</dbReference>
<reference evidence="1 2" key="1">
    <citation type="journal article" date="2010" name="Microbiol. Resour. Announc.">
        <title>Comparative genomics of the bacterial genus Listeria: Genome evolution is characterized by limited gene acquisition and limited gene loss.</title>
        <authorList>
            <person name="den Bakker H.C."/>
            <person name="Cummings C.A."/>
            <person name="Ferreira V."/>
            <person name="Vatta P."/>
            <person name="Orsi R.H."/>
            <person name="Degoricija L."/>
            <person name="Barker M."/>
            <person name="Petrauskene O."/>
            <person name="Furtado M.R."/>
            <person name="Wiedmann M."/>
        </authorList>
    </citation>
    <scope>NUCLEOTIDE SEQUENCE [LARGE SCALE GENOMIC DNA]</scope>
    <source>
        <strain evidence="1 2">FSL S4-120</strain>
    </source>
</reference>
<sequence>DFFYFFLNNSNGALIKMSSAPKIVDDVFWSVSPVFGKAL</sequence>
<name>A0ABP2K1V4_9LIST</name>
<comment type="caution">
    <text evidence="1">The sequence shown here is derived from an EMBL/GenBank/DDBJ whole genome shotgun (WGS) entry which is preliminary data.</text>
</comment>
<evidence type="ECO:0000313" key="1">
    <source>
        <dbReference type="EMBL" id="EFR89082.1"/>
    </source>
</evidence>